<keyword evidence="3" id="KW-1185">Reference proteome</keyword>
<name>A0ABM9E6J6_9HYPH</name>
<feature type="region of interest" description="Disordered" evidence="1">
    <location>
        <begin position="1"/>
        <end position="25"/>
    </location>
</feature>
<evidence type="ECO:0000313" key="3">
    <source>
        <dbReference type="Proteomes" id="UP001152604"/>
    </source>
</evidence>
<comment type="caution">
    <text evidence="2">The sequence shown here is derived from an EMBL/GenBank/DDBJ whole genome shotgun (WGS) entry which is preliminary data.</text>
</comment>
<dbReference type="Proteomes" id="UP001152604">
    <property type="component" value="Unassembled WGS sequence"/>
</dbReference>
<dbReference type="EMBL" id="CAKXZS010000031">
    <property type="protein sequence ID" value="CAH2404754.1"/>
    <property type="molecule type" value="Genomic_DNA"/>
</dbReference>
<accession>A0ABM9E6J6</accession>
<sequence>MTDDPFDDEPADVTEPGPYGRPKRAKKTLADGFLEAIRADFRAHGAGVIAEVRTEKPDQYLKIVLSVLPKDLHLNINSLEALSDDEIRQRIRGLEAVLRPFLEKSGVARPGVARPGLARPGLAKPGLAKPGLDGEDRVSEPAQGIGPEAAH</sequence>
<organism evidence="2 3">
    <name type="scientific">Mesorhizobium ventifaucium</name>
    <dbReference type="NCBI Taxonomy" id="666020"/>
    <lineage>
        <taxon>Bacteria</taxon>
        <taxon>Pseudomonadati</taxon>
        <taxon>Pseudomonadota</taxon>
        <taxon>Alphaproteobacteria</taxon>
        <taxon>Hyphomicrobiales</taxon>
        <taxon>Phyllobacteriaceae</taxon>
        <taxon>Mesorhizobium</taxon>
    </lineage>
</organism>
<feature type="region of interest" description="Disordered" evidence="1">
    <location>
        <begin position="109"/>
        <end position="151"/>
    </location>
</feature>
<reference evidence="2" key="1">
    <citation type="submission" date="2022-03" db="EMBL/GenBank/DDBJ databases">
        <authorList>
            <person name="Brunel B."/>
        </authorList>
    </citation>
    <scope>NUCLEOTIDE SEQUENCE</scope>
    <source>
        <strain evidence="2">STM4922sample</strain>
    </source>
</reference>
<evidence type="ECO:0000256" key="1">
    <source>
        <dbReference type="SAM" id="MobiDB-lite"/>
    </source>
</evidence>
<proteinExistence type="predicted"/>
<dbReference type="RefSeq" id="WP_254027014.1">
    <property type="nucleotide sequence ID" value="NZ_CAKXZS010000031.1"/>
</dbReference>
<feature type="compositionally biased region" description="Acidic residues" evidence="1">
    <location>
        <begin position="1"/>
        <end position="12"/>
    </location>
</feature>
<gene>
    <name evidence="2" type="ORF">MES4922_370021</name>
</gene>
<protein>
    <submittedName>
        <fullName evidence="2">Uncharacterized protein</fullName>
    </submittedName>
</protein>
<evidence type="ECO:0000313" key="2">
    <source>
        <dbReference type="EMBL" id="CAH2404754.1"/>
    </source>
</evidence>